<sequence length="421" mass="46076">MFDLQSAVGSQTDRQVAHWVLAAWRLNLDDLASQEAWSHLEQYLGISLRRHLQGTIDSLMSDARVLTTMNDEARSPTARAEVRHRLLAFRRQYLRSETTLDFFADAIGVRTNRHIAGLLRACDTLAHRSMAQLLDQLGKTAPVALTYLDKGLGASILKAGLRLWDGGKACPVAVIKVTRHNLLRPTALIHEAGHQVAHITHWNDELTAVLATGLRQAGAKGELAEIWAGWASEIAADGFAFAHTGFASLAALHDVLAGDQSMVFRFSPGDPHPISYLRVLLGAAMCRHCYGEGPWDALALSWTDLHPLQNAPTETRAIVADSMPLLNAVVRLVLDAPMRAFAGRPLRALIPPERVSPAALNELDSTIGPALFTSAHWLWTEPLRILSLTGLQLAVRPHDVKAILERQEQAMLRLGGALQTA</sequence>
<organism evidence="1 2">
    <name type="scientific">Sphaerotilus microaerophilus</name>
    <dbReference type="NCBI Taxonomy" id="2914710"/>
    <lineage>
        <taxon>Bacteria</taxon>
        <taxon>Pseudomonadati</taxon>
        <taxon>Pseudomonadota</taxon>
        <taxon>Betaproteobacteria</taxon>
        <taxon>Burkholderiales</taxon>
        <taxon>Sphaerotilaceae</taxon>
        <taxon>Sphaerotilus</taxon>
    </lineage>
</organism>
<reference evidence="1" key="1">
    <citation type="submission" date="2022-04" db="EMBL/GenBank/DDBJ databases">
        <title>Whole genome sequence of Sphaerotilus sp. FB-5.</title>
        <authorList>
            <person name="Takeda M."/>
            <person name="Narihara S."/>
            <person name="Akimoto M."/>
            <person name="Akimoto R."/>
            <person name="Nishiyashiki S."/>
            <person name="Murakami T."/>
        </authorList>
    </citation>
    <scope>NUCLEOTIDE SEQUENCE</scope>
    <source>
        <strain evidence="1">FB-5</strain>
    </source>
</reference>
<accession>A0ABN6PRH9</accession>
<proteinExistence type="predicted"/>
<gene>
    <name evidence="1" type="ORF">CATMQ487_36580</name>
</gene>
<name>A0ABN6PRH9_9BURK</name>
<dbReference type="Proteomes" id="UP001057498">
    <property type="component" value="Chromosome"/>
</dbReference>
<dbReference type="RefSeq" id="WP_251969940.1">
    <property type="nucleotide sequence ID" value="NZ_AP025730.1"/>
</dbReference>
<evidence type="ECO:0000313" key="1">
    <source>
        <dbReference type="EMBL" id="BDI06688.1"/>
    </source>
</evidence>
<evidence type="ECO:0000313" key="2">
    <source>
        <dbReference type="Proteomes" id="UP001057498"/>
    </source>
</evidence>
<keyword evidence="2" id="KW-1185">Reference proteome</keyword>
<protein>
    <submittedName>
        <fullName evidence="1">Uncharacterized protein</fullName>
    </submittedName>
</protein>
<dbReference type="EMBL" id="AP025730">
    <property type="protein sequence ID" value="BDI06688.1"/>
    <property type="molecule type" value="Genomic_DNA"/>
</dbReference>